<evidence type="ECO:0000313" key="1">
    <source>
        <dbReference type="EMBL" id="CAI4214728.1"/>
    </source>
</evidence>
<evidence type="ECO:0000313" key="2">
    <source>
        <dbReference type="Proteomes" id="UP000838763"/>
    </source>
</evidence>
<keyword evidence="2" id="KW-1185">Reference proteome</keyword>
<dbReference type="EMBL" id="CALLCH030000012">
    <property type="protein sequence ID" value="CAI4214728.1"/>
    <property type="molecule type" value="Genomic_DNA"/>
</dbReference>
<reference evidence="1" key="1">
    <citation type="submission" date="2022-11" db="EMBL/GenBank/DDBJ databases">
        <authorList>
            <person name="Scott C."/>
            <person name="Bruce N."/>
        </authorList>
    </citation>
    <scope>NUCLEOTIDE SEQUENCE</scope>
</reference>
<comment type="caution">
    <text evidence="1">The sequence shown here is derived from an EMBL/GenBank/DDBJ whole genome shotgun (WGS) entry which is preliminary data.</text>
</comment>
<gene>
    <name evidence="1" type="ORF">PPNO1_LOCUS4459</name>
</gene>
<name>A0A9P1H164_9PEZI</name>
<dbReference type="OrthoDB" id="4216928at2759"/>
<sequence>MAAPPCGESLPFIIEDRLQYSLELLRRTPKSLVERLETPWYHPSLYDDHMLKTIQDSIACCAMYNARNERNKPSIIRILMARTKELADTPIPPSPSEALARCQALLMYHLIGLLDEDIQLRANTQMTLPVLRDAARSLIELVAVHETQYNLSNMRQLPLFPIAETEAFWRAWLFAESARRTALLSFNFIVLYEIMTRKGVPECGDSMRCERFSLQKHLWSARNAVDFAVAWKTKKHLIMKCETFEEIIREAEPSDLDEFGRMLLICFMGKEETRGWFASRGGAL</sequence>
<dbReference type="Proteomes" id="UP000838763">
    <property type="component" value="Unassembled WGS sequence"/>
</dbReference>
<organism evidence="1 2">
    <name type="scientific">Parascedosporium putredinis</name>
    <dbReference type="NCBI Taxonomy" id="1442378"/>
    <lineage>
        <taxon>Eukaryota</taxon>
        <taxon>Fungi</taxon>
        <taxon>Dikarya</taxon>
        <taxon>Ascomycota</taxon>
        <taxon>Pezizomycotina</taxon>
        <taxon>Sordariomycetes</taxon>
        <taxon>Hypocreomycetidae</taxon>
        <taxon>Microascales</taxon>
        <taxon>Microascaceae</taxon>
        <taxon>Parascedosporium</taxon>
    </lineage>
</organism>
<dbReference type="AlphaFoldDB" id="A0A9P1H164"/>
<proteinExistence type="predicted"/>
<evidence type="ECO:0008006" key="3">
    <source>
        <dbReference type="Google" id="ProtNLM"/>
    </source>
</evidence>
<protein>
    <recommendedName>
        <fullName evidence="3">Transcription factor gsfR2</fullName>
    </recommendedName>
</protein>
<accession>A0A9P1H164</accession>